<dbReference type="RefSeq" id="WP_091972012.1">
    <property type="nucleotide sequence ID" value="NZ_FOPM01000011.1"/>
</dbReference>
<dbReference type="PANTHER" id="PTHR37937:SF1">
    <property type="entry name" value="CONJUGATIVE TRANSFER: DNA TRANSPORT"/>
    <property type="match status" value="1"/>
</dbReference>
<feature type="transmembrane region" description="Helical" evidence="8">
    <location>
        <begin position="40"/>
        <end position="60"/>
    </location>
</feature>
<dbReference type="SUPFAM" id="SSF52540">
    <property type="entry name" value="P-loop containing nucleoside triphosphate hydrolases"/>
    <property type="match status" value="1"/>
</dbReference>
<keyword evidence="10" id="KW-1185">Reference proteome</keyword>
<dbReference type="OrthoDB" id="9759295at2"/>
<evidence type="ECO:0000256" key="1">
    <source>
        <dbReference type="ARBA" id="ARBA00004651"/>
    </source>
</evidence>
<keyword evidence="4 8" id="KW-0812">Transmembrane</keyword>
<feature type="region of interest" description="Disordered" evidence="7">
    <location>
        <begin position="646"/>
        <end position="674"/>
    </location>
</feature>
<comment type="subcellular location">
    <subcellularLocation>
        <location evidence="1">Cell membrane</location>
        <topology evidence="1">Multi-pass membrane protein</topology>
    </subcellularLocation>
</comment>
<protein>
    <submittedName>
        <fullName evidence="9">Type IV secretion system protein VirD4</fullName>
    </submittedName>
</protein>
<dbReference type="Pfam" id="PF02534">
    <property type="entry name" value="T4SS-DNA_transf"/>
    <property type="match status" value="1"/>
</dbReference>
<dbReference type="InterPro" id="IPR051539">
    <property type="entry name" value="T4SS-coupling_protein"/>
</dbReference>
<dbReference type="STRING" id="582675.SAMN05192565_11178"/>
<dbReference type="AlphaFoldDB" id="A0A1I2UWF8"/>
<dbReference type="Proteomes" id="UP000199229">
    <property type="component" value="Unassembled WGS sequence"/>
</dbReference>
<proteinExistence type="inferred from homology"/>
<evidence type="ECO:0000256" key="8">
    <source>
        <dbReference type="SAM" id="Phobius"/>
    </source>
</evidence>
<dbReference type="InterPro" id="IPR027417">
    <property type="entry name" value="P-loop_NTPase"/>
</dbReference>
<feature type="transmembrane region" description="Helical" evidence="8">
    <location>
        <begin position="114"/>
        <end position="136"/>
    </location>
</feature>
<keyword evidence="3" id="KW-1003">Cell membrane</keyword>
<reference evidence="10" key="1">
    <citation type="submission" date="2016-10" db="EMBL/GenBank/DDBJ databases">
        <authorList>
            <person name="Varghese N."/>
            <person name="Submissions S."/>
        </authorList>
    </citation>
    <scope>NUCLEOTIDE SEQUENCE [LARGE SCALE GENOMIC DNA]</scope>
    <source>
        <strain evidence="10">Gh-105</strain>
    </source>
</reference>
<evidence type="ECO:0000256" key="7">
    <source>
        <dbReference type="SAM" id="MobiDB-lite"/>
    </source>
</evidence>
<evidence type="ECO:0000256" key="2">
    <source>
        <dbReference type="ARBA" id="ARBA00008806"/>
    </source>
</evidence>
<dbReference type="CDD" id="cd01127">
    <property type="entry name" value="TrwB_TraG_TraD_VirD4"/>
    <property type="match status" value="1"/>
</dbReference>
<dbReference type="NCBIfam" id="NF010394">
    <property type="entry name" value="PRK13822.1"/>
    <property type="match status" value="1"/>
</dbReference>
<feature type="transmembrane region" description="Helical" evidence="8">
    <location>
        <begin position="72"/>
        <end position="89"/>
    </location>
</feature>
<keyword evidence="5 8" id="KW-1133">Transmembrane helix</keyword>
<organism evidence="9 10">
    <name type="scientific">Methylobacterium gossipiicola</name>
    <dbReference type="NCBI Taxonomy" id="582675"/>
    <lineage>
        <taxon>Bacteria</taxon>
        <taxon>Pseudomonadati</taxon>
        <taxon>Pseudomonadota</taxon>
        <taxon>Alphaproteobacteria</taxon>
        <taxon>Hyphomicrobiales</taxon>
        <taxon>Methylobacteriaceae</taxon>
        <taxon>Methylobacterium</taxon>
    </lineage>
</organism>
<dbReference type="Gene3D" id="3.40.50.300">
    <property type="entry name" value="P-loop containing nucleotide triphosphate hydrolases"/>
    <property type="match status" value="1"/>
</dbReference>
<evidence type="ECO:0000256" key="5">
    <source>
        <dbReference type="ARBA" id="ARBA00022989"/>
    </source>
</evidence>
<evidence type="ECO:0000256" key="4">
    <source>
        <dbReference type="ARBA" id="ARBA00022692"/>
    </source>
</evidence>
<dbReference type="EMBL" id="FOPM01000011">
    <property type="protein sequence ID" value="SFG79091.1"/>
    <property type="molecule type" value="Genomic_DNA"/>
</dbReference>
<accession>A0A1I2UWF8</accession>
<evidence type="ECO:0000256" key="3">
    <source>
        <dbReference type="ARBA" id="ARBA00022475"/>
    </source>
</evidence>
<sequence length="674" mass="73296">MKWFIAAFVVAIGLALHLAIGTFLPPLVGSVYVIEPGHSMMLYALRIAAVAFPALVLFAAAGLTRQGDSGRVVAAGVSLFLIGLIAWTVRDEYLRLVALAPGADGRSLLRRADIGLFCAVMFAGFVAFVVPLVSLVRVRRTTRGYSKPIRSKSAAHGDAEWATMKLAGELFPPQGDLILGELYRPDLDPKNTSRVFKPNDPKTWASGGRKPLMGFNCDFGSTHGLVFSGSGGFKTTGAVIPMLLSWPGNAVVLDPSTELHPMLAQYRSSIRGKDVERPIHCITPTNPKSGFNVLDWIGQGENSAEKDISAVVGWIATGPVKRDDPKDFFRNSALQLIRGVLAHICLNRSYTGPRTLRALREIISEPETDFIERLILILRSENDGSFAKLALGPFKSMAQQTFSGVYATAADLTNWLSFKEYAAIVSGGDFSSLDLIDDDLDVFVSLDLQTLQDYPGLARVIIGGLMNALYHANGEIDGRVAFILDEAARLGNMSLIEVARDAGRKYGITMVLVYQSLGQLRQQWGDKDAVSAWFESTSWQSFSAITDVDTAKWLSERCGYFTQEIVSYSQQARSGGKGSNGVSVSASTSLQKRALIMPDEIINTMRRDEQILLVGGVEPIRCGRPIYYRRPEMRALVGANRFQTRDVQEASAGSDRPDNAADANGADQAQRAAA</sequence>
<evidence type="ECO:0000313" key="10">
    <source>
        <dbReference type="Proteomes" id="UP000199229"/>
    </source>
</evidence>
<dbReference type="PANTHER" id="PTHR37937">
    <property type="entry name" value="CONJUGATIVE TRANSFER: DNA TRANSPORT"/>
    <property type="match status" value="1"/>
</dbReference>
<evidence type="ECO:0000256" key="6">
    <source>
        <dbReference type="ARBA" id="ARBA00023136"/>
    </source>
</evidence>
<keyword evidence="6 8" id="KW-0472">Membrane</keyword>
<gene>
    <name evidence="9" type="ORF">SAMN05192565_11178</name>
</gene>
<name>A0A1I2UWF8_9HYPH</name>
<dbReference type="GO" id="GO:0005886">
    <property type="term" value="C:plasma membrane"/>
    <property type="evidence" value="ECO:0007669"/>
    <property type="project" value="UniProtKB-SubCell"/>
</dbReference>
<comment type="similarity">
    <text evidence="2">Belongs to the VirD4/TraG family.</text>
</comment>
<feature type="compositionally biased region" description="Low complexity" evidence="7">
    <location>
        <begin position="660"/>
        <end position="674"/>
    </location>
</feature>
<evidence type="ECO:0000313" key="9">
    <source>
        <dbReference type="EMBL" id="SFG79091.1"/>
    </source>
</evidence>
<dbReference type="InterPro" id="IPR003688">
    <property type="entry name" value="TraG/VirD4"/>
</dbReference>